<protein>
    <submittedName>
        <fullName evidence="1">Uncharacterized protein</fullName>
    </submittedName>
</protein>
<sequence>MLENFLDQISLPSLMEEQQEILNGPITREEVLEAIRTLQSGKAPMSRVVVGPLTDMFLDSFRNGCLPPSLNLANISLILKKNKPPDECVSYRAVSLINMNSKILSKEDWKIIDLRL</sequence>
<name>A0A3Q1GBQ8_9TELE</name>
<dbReference type="GeneTree" id="ENSGT01120000272475"/>
<organism evidence="1 2">
    <name type="scientific">Acanthochromis polyacanthus</name>
    <name type="common">spiny chromis</name>
    <dbReference type="NCBI Taxonomy" id="80966"/>
    <lineage>
        <taxon>Eukaryota</taxon>
        <taxon>Metazoa</taxon>
        <taxon>Chordata</taxon>
        <taxon>Craniata</taxon>
        <taxon>Vertebrata</taxon>
        <taxon>Euteleostomi</taxon>
        <taxon>Actinopterygii</taxon>
        <taxon>Neopterygii</taxon>
        <taxon>Teleostei</taxon>
        <taxon>Neoteleostei</taxon>
        <taxon>Acanthomorphata</taxon>
        <taxon>Ovalentaria</taxon>
        <taxon>Pomacentridae</taxon>
        <taxon>Acanthochromis</taxon>
    </lineage>
</organism>
<reference evidence="1" key="2">
    <citation type="submission" date="2025-09" db="UniProtKB">
        <authorList>
            <consortium name="Ensembl"/>
        </authorList>
    </citation>
    <scope>IDENTIFICATION</scope>
</reference>
<dbReference type="Proteomes" id="UP000257200">
    <property type="component" value="Unplaced"/>
</dbReference>
<dbReference type="STRING" id="80966.ENSAPOP00000027633"/>
<dbReference type="AlphaFoldDB" id="A0A3Q1GBQ8"/>
<evidence type="ECO:0000313" key="2">
    <source>
        <dbReference type="Proteomes" id="UP000257200"/>
    </source>
</evidence>
<evidence type="ECO:0000313" key="1">
    <source>
        <dbReference type="Ensembl" id="ENSAPOP00000027633.1"/>
    </source>
</evidence>
<dbReference type="Ensembl" id="ENSAPOT00000000710.1">
    <property type="protein sequence ID" value="ENSAPOP00000027633.1"/>
    <property type="gene ID" value="ENSAPOG00000012299.1"/>
</dbReference>
<accession>A0A3Q1GBQ8</accession>
<dbReference type="PANTHER" id="PTHR19446">
    <property type="entry name" value="REVERSE TRANSCRIPTASES"/>
    <property type="match status" value="1"/>
</dbReference>
<keyword evidence="2" id="KW-1185">Reference proteome</keyword>
<dbReference type="InParanoid" id="A0A3Q1GBQ8"/>
<proteinExistence type="predicted"/>
<reference evidence="1" key="1">
    <citation type="submission" date="2025-08" db="UniProtKB">
        <authorList>
            <consortium name="Ensembl"/>
        </authorList>
    </citation>
    <scope>IDENTIFICATION</scope>
</reference>